<feature type="compositionally biased region" description="Low complexity" evidence="9">
    <location>
        <begin position="1036"/>
        <end position="1049"/>
    </location>
</feature>
<feature type="domain" description="Macro" evidence="12">
    <location>
        <begin position="1123"/>
        <end position="1316"/>
    </location>
</feature>
<keyword evidence="5" id="KW-0539">Nucleus</keyword>
<dbReference type="PANTHER" id="PTHR14453:SF67">
    <property type="entry name" value="POLY [ADP-RIBOSE] POLYMERASE"/>
    <property type="match status" value="1"/>
</dbReference>
<dbReference type="InterPro" id="IPR012317">
    <property type="entry name" value="Poly(ADP-ribose)pol_cat_dom"/>
</dbReference>
<evidence type="ECO:0000256" key="8">
    <source>
        <dbReference type="RuleBase" id="RU362114"/>
    </source>
</evidence>
<dbReference type="Gene3D" id="3.90.228.10">
    <property type="match status" value="1"/>
</dbReference>
<dbReference type="InterPro" id="IPR012677">
    <property type="entry name" value="Nucleotide-bd_a/b_plait_sf"/>
</dbReference>
<dbReference type="InterPro" id="IPR043472">
    <property type="entry name" value="Macro_dom-like"/>
</dbReference>
<evidence type="ECO:0000256" key="9">
    <source>
        <dbReference type="SAM" id="MobiDB-lite"/>
    </source>
</evidence>
<feature type="domain" description="Macro" evidence="12">
    <location>
        <begin position="852"/>
        <end position="1023"/>
    </location>
</feature>
<dbReference type="InterPro" id="IPR002589">
    <property type="entry name" value="Macro_dom"/>
</dbReference>
<keyword evidence="2 8" id="KW-0328">Glycosyltransferase</keyword>
<evidence type="ECO:0000256" key="6">
    <source>
        <dbReference type="ARBA" id="ARBA00024347"/>
    </source>
</evidence>
<dbReference type="CDD" id="cd01439">
    <property type="entry name" value="TCCD_inducible_PARP_like"/>
    <property type="match status" value="1"/>
</dbReference>
<dbReference type="Pfam" id="PF00644">
    <property type="entry name" value="PARP"/>
    <property type="match status" value="1"/>
</dbReference>
<dbReference type="GO" id="GO:0003950">
    <property type="term" value="F:NAD+ poly-ADP-ribosyltransferase activity"/>
    <property type="evidence" value="ECO:0000318"/>
    <property type="project" value="GO_Central"/>
</dbReference>
<evidence type="ECO:0000256" key="3">
    <source>
        <dbReference type="ARBA" id="ARBA00022679"/>
    </source>
</evidence>
<keyword evidence="3 8" id="KW-0808">Transferase</keyword>
<dbReference type="PROSITE" id="PS51154">
    <property type="entry name" value="MACRO"/>
    <property type="match status" value="3"/>
</dbReference>
<reference evidence="13" key="1">
    <citation type="journal article" date="2020" name="Nat. Ecol. Evol.">
        <title>Deeply conserved synteny resolves early events in vertebrate evolution.</title>
        <authorList>
            <person name="Simakov O."/>
            <person name="Marletaz F."/>
            <person name="Yue J.X."/>
            <person name="O'Connell B."/>
            <person name="Jenkins J."/>
            <person name="Brandt A."/>
            <person name="Calef R."/>
            <person name="Tung C.H."/>
            <person name="Huang T.K."/>
            <person name="Schmutz J."/>
            <person name="Satoh N."/>
            <person name="Yu J.K."/>
            <person name="Putnam N.H."/>
            <person name="Green R.E."/>
            <person name="Rokhsar D.S."/>
        </authorList>
    </citation>
    <scope>NUCLEOTIDE SEQUENCE [LARGE SCALE GENOMIC DNA]</scope>
    <source>
        <strain evidence="13">S238N-H82</strain>
    </source>
</reference>
<dbReference type="KEGG" id="bfo:118420183"/>
<dbReference type="InterPro" id="IPR000504">
    <property type="entry name" value="RRM_dom"/>
</dbReference>
<dbReference type="FunFam" id="3.90.228.10:FF:000008">
    <property type="entry name" value="Poly [ADP-ribose] polymerase"/>
    <property type="match status" value="1"/>
</dbReference>
<keyword evidence="13" id="KW-1185">Reference proteome</keyword>
<comment type="subcellular location">
    <subcellularLocation>
        <location evidence="1">Nucleus</location>
    </subcellularLocation>
</comment>
<dbReference type="SUPFAM" id="SSF56399">
    <property type="entry name" value="ADP-ribosylation"/>
    <property type="match status" value="1"/>
</dbReference>
<comment type="similarity">
    <text evidence="6">Belongs to the ARTD/PARP family.</text>
</comment>
<name>A0A9J7MXU4_BRAFL</name>
<dbReference type="Pfam" id="PF01661">
    <property type="entry name" value="Macro"/>
    <property type="match status" value="3"/>
</dbReference>
<accession>A0A9J7MXU4</accession>
<dbReference type="Proteomes" id="UP000001554">
    <property type="component" value="Chromosome 7"/>
</dbReference>
<evidence type="ECO:0000259" key="12">
    <source>
        <dbReference type="PROSITE" id="PS51154"/>
    </source>
</evidence>
<dbReference type="InterPro" id="IPR052056">
    <property type="entry name" value="Mono-ARTD/PARP"/>
</dbReference>
<feature type="domain" description="PARP catalytic" evidence="11">
    <location>
        <begin position="1464"/>
        <end position="1662"/>
    </location>
</feature>
<dbReference type="GO" id="GO:0010629">
    <property type="term" value="P:negative regulation of gene expression"/>
    <property type="evidence" value="ECO:0000318"/>
    <property type="project" value="GO_Central"/>
</dbReference>
<keyword evidence="4 8" id="KW-0520">NAD</keyword>
<evidence type="ECO:0000313" key="14">
    <source>
        <dbReference type="RefSeq" id="XP_035682790.1"/>
    </source>
</evidence>
<dbReference type="GO" id="GO:0005634">
    <property type="term" value="C:nucleus"/>
    <property type="evidence" value="ECO:0000318"/>
    <property type="project" value="GO_Central"/>
</dbReference>
<keyword evidence="7" id="KW-0694">RNA-binding</keyword>
<gene>
    <name evidence="14" type="primary">LOC118420183</name>
</gene>
<dbReference type="PANTHER" id="PTHR14453">
    <property type="entry name" value="PARP/ZINC FINGER CCCH TYPE DOMAIN CONTAINING PROTEIN"/>
    <property type="match status" value="1"/>
</dbReference>
<dbReference type="OMA" id="ATDWTTG"/>
<sequence length="1662" mass="180943">MNALKTYLSNNRRSHGGKITSISEDDDCYVVTFANMEVAQEVLSHTHELMGTSLQVRHRKNPTIEVITDGSIDEERLKVYFTNTHSSGGGPIERMIKDSNGVFYTTVQHKQVFYITFQHRRAAVDVVRKPSHFIGEKEVTVSERLSLIDGKTLLIKGIPTSCDNGFLRDYLEGLGSAENRLSVTGIIRGEDETIAVVSLLHHIDGKTRRLMADELKSRPLSGQILSVFPVVVTRSVQLSGITKRITQDQLLEYFEDTEKSGGGKILEIIPGKQQGTAIIRFKDPKVVPTVVSKLNHEFGFGPIAVFAHYEPLGTIAGVDFTTSSSTPTDKTTIHRAIKRIEQTLKHVDPRKLRLLEKQLPTIRSSFPNLDFDITHDSHEVLITGVEQDVQQAHDMVEAKLDEFKERRWQVSPEVHSVLRVSEEIKKTIDETLTQAKVLNDVVVAVRDDEVTIWAVDEATAGIAAKSVRPLFAELSRDVSREVLGVGGWNSFMAQSNEDANFSAVMSADKFSGTVKIAGLIQVVDDMEKKLDDFLIEVDTSVVSVDEAVLNVLLKGREDEIQKIESANGVKIKAVKTGFEILGPRDRMSKVSKALMDLASTVIKSKEQYKEPGLQKLFSKDAFQNMLKKIEENHRCTLLWSSNTYPQAPATKRIRKHPSPIPQAPTPAVGLLSVGPITIDIHTGLLEFADTDAIVNPVISSKVFTVIGEALVEAGGESIRGNCQANWDNKVNGVLLTDAGTLRCKKVVHMVLPKADKLSEAVCQCLVLSNQAGLTSIAFPAIGTGRFGLTPSQSANAIRVGIEQFVRPNPNPVLTTVKLTIYDGQMLADYRAEFCSIPSEPGPAAIGDITTPIPGQQEMSFGLVRMQVEQGDICQEKTDVVVSTVLKNMGFTVVTKALVKAGGQSIADDLKEAWPKRSDIGVFTDAGRLASKKIAHMILPSASELKDAVLACLKKADTLGMKSISFPAIGTGGSMSQVESARGIYSAVQEFGLKENPQNLTLVRVIVYDIKTLGTFHLTMHQFSSDGHVPASPPASPLSSSPPASPLSSSPSPPASPLSSYLSSASRRASPFLSSASPASRRASPYLSSASRRASPYLSSASRRASPYLSYISTSASSLLSSASTPASPGLFGSIDVQIQQGDLTMEKTDAVVNPVRSDGGGKEFVQCCNFNGNSIFPKGFFAVGHALEKAGGANVRTDCQSSWDKRVNEVLVKDEAGGKLKCKKIIHMVCPDAKSMKGRVLECLQQAESNGLTSVAFPAIGTGGFGVSAADAARETVQAIEDFALKHNPRSVKLVRVTVFQASMVAEFQRALQTALLKAPVAPTAGAAAAAVTPVVAPVDTTRSNADVEQVVEVTFFACKQLDVDNAKTKVSETINRYITKESVSDERLKSTVQLLNESEKDSIIQMGTKKFVLVTITGNHIDVAGLTDDVVGVLREIEFLLWEKKTASDAAFVEEFKKDVIKVPDHWATLPSGTTGAHIDKLQPTSLEFKEVEKKFLASVGSKPQIVSISRVQNEAKYKAYMFELKEREKRLGKGSIEKVLYHGTSPEVVDNINEGGFNRSYCGKNATYFGKGMYFARNASYSAQEKYSTPDSQGNKYIYQSRVIVGEYTKGEPNIVEPPPKNPSNAAIRYDSVVDNVANPGIFVVFRDNEAYPEYLIVFK</sequence>
<dbReference type="GO" id="GO:0003723">
    <property type="term" value="F:RNA binding"/>
    <property type="evidence" value="ECO:0007669"/>
    <property type="project" value="UniProtKB-UniRule"/>
</dbReference>
<dbReference type="OrthoDB" id="6133115at2759"/>
<evidence type="ECO:0000256" key="2">
    <source>
        <dbReference type="ARBA" id="ARBA00022676"/>
    </source>
</evidence>
<evidence type="ECO:0000313" key="13">
    <source>
        <dbReference type="Proteomes" id="UP000001554"/>
    </source>
</evidence>
<evidence type="ECO:0000256" key="1">
    <source>
        <dbReference type="ARBA" id="ARBA00004123"/>
    </source>
</evidence>
<dbReference type="Gene3D" id="3.40.220.10">
    <property type="entry name" value="Leucine Aminopeptidase, subunit E, domain 1"/>
    <property type="match status" value="3"/>
</dbReference>
<evidence type="ECO:0000256" key="5">
    <source>
        <dbReference type="ARBA" id="ARBA00023242"/>
    </source>
</evidence>
<dbReference type="EC" id="2.4.2.-" evidence="8"/>
<feature type="region of interest" description="Disordered" evidence="9">
    <location>
        <begin position="1025"/>
        <end position="1061"/>
    </location>
</feature>
<evidence type="ECO:0000259" key="10">
    <source>
        <dbReference type="PROSITE" id="PS50102"/>
    </source>
</evidence>
<evidence type="ECO:0000259" key="11">
    <source>
        <dbReference type="PROSITE" id="PS51059"/>
    </source>
</evidence>
<feature type="domain" description="RRM" evidence="10">
    <location>
        <begin position="234"/>
        <end position="295"/>
    </location>
</feature>
<organism evidence="13 14">
    <name type="scientific">Branchiostoma floridae</name>
    <name type="common">Florida lancelet</name>
    <name type="synonym">Amphioxus</name>
    <dbReference type="NCBI Taxonomy" id="7739"/>
    <lineage>
        <taxon>Eukaryota</taxon>
        <taxon>Metazoa</taxon>
        <taxon>Chordata</taxon>
        <taxon>Cephalochordata</taxon>
        <taxon>Leptocardii</taxon>
        <taxon>Amphioxiformes</taxon>
        <taxon>Branchiostomatidae</taxon>
        <taxon>Branchiostoma</taxon>
    </lineage>
</organism>
<dbReference type="GO" id="GO:0005737">
    <property type="term" value="C:cytoplasm"/>
    <property type="evidence" value="ECO:0000318"/>
    <property type="project" value="GO_Central"/>
</dbReference>
<dbReference type="RefSeq" id="XP_035682790.1">
    <property type="nucleotide sequence ID" value="XM_035826897.1"/>
</dbReference>
<dbReference type="GO" id="GO:0003714">
    <property type="term" value="F:transcription corepressor activity"/>
    <property type="evidence" value="ECO:0000318"/>
    <property type="project" value="GO_Central"/>
</dbReference>
<evidence type="ECO:0000256" key="4">
    <source>
        <dbReference type="ARBA" id="ARBA00023027"/>
    </source>
</evidence>
<dbReference type="GeneID" id="118420183"/>
<evidence type="ECO:0000256" key="7">
    <source>
        <dbReference type="PROSITE-ProRule" id="PRU00176"/>
    </source>
</evidence>
<dbReference type="SMART" id="SM00506">
    <property type="entry name" value="A1pp"/>
    <property type="match status" value="3"/>
</dbReference>
<dbReference type="Pfam" id="PF23085">
    <property type="entry name" value="RRM_PARP14_3"/>
    <property type="match status" value="1"/>
</dbReference>
<dbReference type="PROSITE" id="PS50102">
    <property type="entry name" value="RRM"/>
    <property type="match status" value="1"/>
</dbReference>
<proteinExistence type="inferred from homology"/>
<dbReference type="SUPFAM" id="SSF52949">
    <property type="entry name" value="Macro domain-like"/>
    <property type="match status" value="3"/>
</dbReference>
<feature type="domain" description="Macro" evidence="12">
    <location>
        <begin position="665"/>
        <end position="837"/>
    </location>
</feature>
<reference evidence="14" key="2">
    <citation type="submission" date="2025-08" db="UniProtKB">
        <authorList>
            <consortium name="RefSeq"/>
        </authorList>
    </citation>
    <scope>IDENTIFICATION</scope>
    <source>
        <strain evidence="14">S238N-H82</strain>
        <tissue evidence="14">Testes</tissue>
    </source>
</reference>
<dbReference type="PROSITE" id="PS51059">
    <property type="entry name" value="PARP_CATALYTIC"/>
    <property type="match status" value="1"/>
</dbReference>
<protein>
    <recommendedName>
        <fullName evidence="8">Poly [ADP-ribose] polymerase</fullName>
        <shortName evidence="8">PARP</shortName>
        <ecNumber evidence="8">2.4.2.-</ecNumber>
    </recommendedName>
</protein>
<dbReference type="Gene3D" id="3.30.70.330">
    <property type="match status" value="3"/>
</dbReference>